<dbReference type="EMBL" id="JAKKPZ010000053">
    <property type="protein sequence ID" value="KAI1705811.1"/>
    <property type="molecule type" value="Genomic_DNA"/>
</dbReference>
<reference evidence="1" key="1">
    <citation type="submission" date="2022-01" db="EMBL/GenBank/DDBJ databases">
        <title>Genome Sequence Resource for Two Populations of Ditylenchus destructor, the Migratory Endoparasitic Phytonematode.</title>
        <authorList>
            <person name="Zhang H."/>
            <person name="Lin R."/>
            <person name="Xie B."/>
        </authorList>
    </citation>
    <scope>NUCLEOTIDE SEQUENCE</scope>
    <source>
        <strain evidence="1">BazhouSP</strain>
    </source>
</reference>
<organism evidence="1 2">
    <name type="scientific">Ditylenchus destructor</name>
    <dbReference type="NCBI Taxonomy" id="166010"/>
    <lineage>
        <taxon>Eukaryota</taxon>
        <taxon>Metazoa</taxon>
        <taxon>Ecdysozoa</taxon>
        <taxon>Nematoda</taxon>
        <taxon>Chromadorea</taxon>
        <taxon>Rhabditida</taxon>
        <taxon>Tylenchina</taxon>
        <taxon>Tylenchomorpha</taxon>
        <taxon>Sphaerularioidea</taxon>
        <taxon>Anguinidae</taxon>
        <taxon>Anguininae</taxon>
        <taxon>Ditylenchus</taxon>
    </lineage>
</organism>
<protein>
    <recommendedName>
        <fullName evidence="3">F-box domain-containing protein</fullName>
    </recommendedName>
</protein>
<evidence type="ECO:0008006" key="3">
    <source>
        <dbReference type="Google" id="ProtNLM"/>
    </source>
</evidence>
<evidence type="ECO:0000313" key="2">
    <source>
        <dbReference type="Proteomes" id="UP001201812"/>
    </source>
</evidence>
<name>A0AAD4R2N0_9BILA</name>
<sequence>MLYNLRPRKRVASMETQQSASKKRVYTKLYSATEENNQHNSLDPSSTIQDTNLPKVHLEVLFEILHFFDRKQMCRLELVNGLFRRLINHKSFCAKPLIVLNDLEYNHECDKWTVSIERNATKTHFDMHTDFPKFLRFNFTNICEVQSLPLDVLRSASHLWEGRQLLIRWDHHFMPTPEFGKMISLSKGCNLPLVHSSVSILSNVLDGNCERVAISDFHLVPFGGLPLEDIINFLFKSSNGFRYLRIYNGTLASSRRRQTREINMQPAFSQFVEMAKQRFLSTNAPLKFKFEWGHSYYAPSPWIEHQFNIRHPKTNQHLLLVDASYQADTSYHKCFCLLINDPDPV</sequence>
<proteinExistence type="predicted"/>
<keyword evidence="2" id="KW-1185">Reference proteome</keyword>
<gene>
    <name evidence="1" type="ORF">DdX_13424</name>
</gene>
<dbReference type="InterPro" id="IPR036047">
    <property type="entry name" value="F-box-like_dom_sf"/>
</dbReference>
<dbReference type="AlphaFoldDB" id="A0AAD4R2N0"/>
<evidence type="ECO:0000313" key="1">
    <source>
        <dbReference type="EMBL" id="KAI1705811.1"/>
    </source>
</evidence>
<accession>A0AAD4R2N0</accession>
<dbReference type="Proteomes" id="UP001201812">
    <property type="component" value="Unassembled WGS sequence"/>
</dbReference>
<comment type="caution">
    <text evidence="1">The sequence shown here is derived from an EMBL/GenBank/DDBJ whole genome shotgun (WGS) entry which is preliminary data.</text>
</comment>
<dbReference type="SUPFAM" id="SSF81383">
    <property type="entry name" value="F-box domain"/>
    <property type="match status" value="1"/>
</dbReference>